<comment type="caution">
    <text evidence="3">The sequence shown here is derived from an EMBL/GenBank/DDBJ whole genome shotgun (WGS) entry which is preliminary data.</text>
</comment>
<sequence length="260" mass="29122">STSTMKEKIFFKNSKGNMICGILSNPTSQKEKPITILCHGFSTSKEGRTYVGLEEILNDSGISTFRFDFFGHGESEGIFEEITTSEAVDDIQNAIRFLKESDYKKIGLVGSSFGGMASIIEAGKTNDLYALALKSPVSDYLGLIHSREDEQEIKKWKEKGVIEVAGVDGEIRTLKYSFYEEAQKIKAYKAAQKIKIPALIVHGDDDETVPIEQSRKTASLIENCRLEIIEGADHTYSKPEHFEKMLDLISEFIIEQSQDK</sequence>
<name>X1IBX5_9ZZZZ</name>
<dbReference type="Pfam" id="PF00326">
    <property type="entry name" value="Peptidase_S9"/>
    <property type="match status" value="1"/>
</dbReference>
<keyword evidence="1" id="KW-0378">Hydrolase</keyword>
<dbReference type="InterPro" id="IPR029058">
    <property type="entry name" value="AB_hydrolase_fold"/>
</dbReference>
<dbReference type="GO" id="GO:0004553">
    <property type="term" value="F:hydrolase activity, hydrolyzing O-glycosyl compounds"/>
    <property type="evidence" value="ECO:0007669"/>
    <property type="project" value="TreeGrafter"/>
</dbReference>
<dbReference type="EMBL" id="BARU01018318">
    <property type="protein sequence ID" value="GAH55063.1"/>
    <property type="molecule type" value="Genomic_DNA"/>
</dbReference>
<dbReference type="GO" id="GO:0005739">
    <property type="term" value="C:mitochondrion"/>
    <property type="evidence" value="ECO:0007669"/>
    <property type="project" value="TreeGrafter"/>
</dbReference>
<dbReference type="AlphaFoldDB" id="X1IBX5"/>
<dbReference type="InterPro" id="IPR001375">
    <property type="entry name" value="Peptidase_S9_cat"/>
</dbReference>
<dbReference type="InterPro" id="IPR052382">
    <property type="entry name" value="ABHD10_acyl-thioesterase"/>
</dbReference>
<dbReference type="Gene3D" id="3.40.50.1820">
    <property type="entry name" value="alpha/beta hydrolase"/>
    <property type="match status" value="1"/>
</dbReference>
<evidence type="ECO:0000313" key="3">
    <source>
        <dbReference type="EMBL" id="GAH55063.1"/>
    </source>
</evidence>
<accession>X1IBX5</accession>
<dbReference type="GO" id="GO:0008236">
    <property type="term" value="F:serine-type peptidase activity"/>
    <property type="evidence" value="ECO:0007669"/>
    <property type="project" value="InterPro"/>
</dbReference>
<gene>
    <name evidence="3" type="ORF">S03H2_30286</name>
</gene>
<evidence type="ECO:0000259" key="2">
    <source>
        <dbReference type="Pfam" id="PF00326"/>
    </source>
</evidence>
<dbReference type="SUPFAM" id="SSF53474">
    <property type="entry name" value="alpha/beta-Hydrolases"/>
    <property type="match status" value="1"/>
</dbReference>
<reference evidence="3" key="1">
    <citation type="journal article" date="2014" name="Front. Microbiol.">
        <title>High frequency of phylogenetically diverse reductive dehalogenase-homologous genes in deep subseafloor sedimentary metagenomes.</title>
        <authorList>
            <person name="Kawai M."/>
            <person name="Futagami T."/>
            <person name="Toyoda A."/>
            <person name="Takaki Y."/>
            <person name="Nishi S."/>
            <person name="Hori S."/>
            <person name="Arai W."/>
            <person name="Tsubouchi T."/>
            <person name="Morono Y."/>
            <person name="Uchiyama I."/>
            <person name="Ito T."/>
            <person name="Fujiyama A."/>
            <person name="Inagaki F."/>
            <person name="Takami H."/>
        </authorList>
    </citation>
    <scope>NUCLEOTIDE SEQUENCE</scope>
    <source>
        <strain evidence="3">Expedition CK06-06</strain>
    </source>
</reference>
<protein>
    <recommendedName>
        <fullName evidence="2">Peptidase S9 prolyl oligopeptidase catalytic domain-containing protein</fullName>
    </recommendedName>
</protein>
<feature type="non-terminal residue" evidence="3">
    <location>
        <position position="1"/>
    </location>
</feature>
<dbReference type="GO" id="GO:0008474">
    <property type="term" value="F:palmitoyl-(protein) hydrolase activity"/>
    <property type="evidence" value="ECO:0007669"/>
    <property type="project" value="TreeGrafter"/>
</dbReference>
<dbReference type="PANTHER" id="PTHR16138:SF7">
    <property type="entry name" value="PALMITOYL-PROTEIN THIOESTERASE ABHD10, MITOCHONDRIAL"/>
    <property type="match status" value="1"/>
</dbReference>
<dbReference type="PANTHER" id="PTHR16138">
    <property type="entry name" value="MYCOPHENOLIC ACID ACYL-GLUCURONIDE ESTERASE, MITOCHONDRIAL"/>
    <property type="match status" value="1"/>
</dbReference>
<proteinExistence type="predicted"/>
<feature type="domain" description="Peptidase S9 prolyl oligopeptidase catalytic" evidence="2">
    <location>
        <begin position="86"/>
        <end position="257"/>
    </location>
</feature>
<evidence type="ECO:0000256" key="1">
    <source>
        <dbReference type="ARBA" id="ARBA00022801"/>
    </source>
</evidence>
<dbReference type="GO" id="GO:0006508">
    <property type="term" value="P:proteolysis"/>
    <property type="evidence" value="ECO:0007669"/>
    <property type="project" value="InterPro"/>
</dbReference>
<organism evidence="3">
    <name type="scientific">marine sediment metagenome</name>
    <dbReference type="NCBI Taxonomy" id="412755"/>
    <lineage>
        <taxon>unclassified sequences</taxon>
        <taxon>metagenomes</taxon>
        <taxon>ecological metagenomes</taxon>
    </lineage>
</organism>